<feature type="transmembrane region" description="Helical" evidence="7">
    <location>
        <begin position="7"/>
        <end position="24"/>
    </location>
</feature>
<dbReference type="EMBL" id="HBIP01003345">
    <property type="protein sequence ID" value="CAE0486424.1"/>
    <property type="molecule type" value="Transcribed_RNA"/>
</dbReference>
<evidence type="ECO:0000313" key="8">
    <source>
        <dbReference type="EMBL" id="CAE0486424.1"/>
    </source>
</evidence>
<feature type="transmembrane region" description="Helical" evidence="7">
    <location>
        <begin position="30"/>
        <end position="49"/>
    </location>
</feature>
<proteinExistence type="inferred from homology"/>
<name>A0A7S3QM10_DUNTE</name>
<evidence type="ECO:0008006" key="9">
    <source>
        <dbReference type="Google" id="ProtNLM"/>
    </source>
</evidence>
<protein>
    <recommendedName>
        <fullName evidence="9">Transmembrane protein 14C</fullName>
    </recommendedName>
</protein>
<feature type="compositionally biased region" description="Basic residues" evidence="6">
    <location>
        <begin position="128"/>
        <end position="137"/>
    </location>
</feature>
<dbReference type="GO" id="GO:0015245">
    <property type="term" value="F:fatty acid transmembrane transporter activity"/>
    <property type="evidence" value="ECO:0007669"/>
    <property type="project" value="TreeGrafter"/>
</dbReference>
<evidence type="ECO:0000256" key="7">
    <source>
        <dbReference type="SAM" id="Phobius"/>
    </source>
</evidence>
<keyword evidence="5 7" id="KW-0472">Membrane</keyword>
<evidence type="ECO:0000256" key="1">
    <source>
        <dbReference type="ARBA" id="ARBA00004370"/>
    </source>
</evidence>
<evidence type="ECO:0000256" key="5">
    <source>
        <dbReference type="ARBA" id="ARBA00023136"/>
    </source>
</evidence>
<dbReference type="PANTHER" id="PTHR12668:SF43">
    <property type="entry name" value="TRANSMEMBRANE PROTEIN 14 HOMOLOG"/>
    <property type="match status" value="1"/>
</dbReference>
<feature type="transmembrane region" description="Helical" evidence="7">
    <location>
        <begin position="90"/>
        <end position="110"/>
    </location>
</feature>
<evidence type="ECO:0000256" key="6">
    <source>
        <dbReference type="SAM" id="MobiDB-lite"/>
    </source>
</evidence>
<dbReference type="GO" id="GO:0009706">
    <property type="term" value="C:chloroplast inner membrane"/>
    <property type="evidence" value="ECO:0007669"/>
    <property type="project" value="TreeGrafter"/>
</dbReference>
<dbReference type="InterPro" id="IPR044890">
    <property type="entry name" value="TMEM14_sf"/>
</dbReference>
<keyword evidence="4 7" id="KW-1133">Transmembrane helix</keyword>
<dbReference type="Pfam" id="PF03647">
    <property type="entry name" value="Tmemb_14"/>
    <property type="match status" value="1"/>
</dbReference>
<organism evidence="8">
    <name type="scientific">Dunaliella tertiolecta</name>
    <name type="common">Green alga</name>
    <dbReference type="NCBI Taxonomy" id="3047"/>
    <lineage>
        <taxon>Eukaryota</taxon>
        <taxon>Viridiplantae</taxon>
        <taxon>Chlorophyta</taxon>
        <taxon>core chlorophytes</taxon>
        <taxon>Chlorophyceae</taxon>
        <taxon>CS clade</taxon>
        <taxon>Chlamydomonadales</taxon>
        <taxon>Dunaliellaceae</taxon>
        <taxon>Dunaliella</taxon>
    </lineage>
</organism>
<feature type="transmembrane region" description="Helical" evidence="7">
    <location>
        <begin position="61"/>
        <end position="78"/>
    </location>
</feature>
<evidence type="ECO:0000256" key="4">
    <source>
        <dbReference type="ARBA" id="ARBA00022989"/>
    </source>
</evidence>
<keyword evidence="3 7" id="KW-0812">Transmembrane</keyword>
<dbReference type="AlphaFoldDB" id="A0A7S3QM10"/>
<comment type="subcellular location">
    <subcellularLocation>
        <location evidence="1">Membrane</location>
    </subcellularLocation>
</comment>
<sequence>MYDFCFTPFYAMILAIGGLVGYATKGSLPSLGAGLGSAFALVLLTFWSYKTFMTSRRKATLAVLGSLGIAVGLAGLMGKRYSATGGAVPGSLACVSGLMVAYYCFNLIAIPSVAPKPGHGKGGERPAAKRGGRLHHA</sequence>
<reference evidence="8" key="1">
    <citation type="submission" date="2021-01" db="EMBL/GenBank/DDBJ databases">
        <authorList>
            <person name="Corre E."/>
            <person name="Pelletier E."/>
            <person name="Niang G."/>
            <person name="Scheremetjew M."/>
            <person name="Finn R."/>
            <person name="Kale V."/>
            <person name="Holt S."/>
            <person name="Cochrane G."/>
            <person name="Meng A."/>
            <person name="Brown T."/>
            <person name="Cohen L."/>
        </authorList>
    </citation>
    <scope>NUCLEOTIDE SEQUENCE</scope>
    <source>
        <strain evidence="8">CCMP1320</strain>
    </source>
</reference>
<dbReference type="InterPro" id="IPR005349">
    <property type="entry name" value="TMEM14"/>
</dbReference>
<evidence type="ECO:0000256" key="2">
    <source>
        <dbReference type="ARBA" id="ARBA00007590"/>
    </source>
</evidence>
<dbReference type="PANTHER" id="PTHR12668">
    <property type="entry name" value="TRANSMEMBRANE PROTEIN 14, 15"/>
    <property type="match status" value="1"/>
</dbReference>
<dbReference type="Gene3D" id="1.10.10.1740">
    <property type="entry name" value="Transmembrane protein 14-like"/>
    <property type="match status" value="1"/>
</dbReference>
<evidence type="ECO:0000256" key="3">
    <source>
        <dbReference type="ARBA" id="ARBA00022692"/>
    </source>
</evidence>
<gene>
    <name evidence="8" type="ORF">DTER00134_LOCUS1463</name>
</gene>
<accession>A0A7S3QM10</accession>
<feature type="region of interest" description="Disordered" evidence="6">
    <location>
        <begin position="117"/>
        <end position="137"/>
    </location>
</feature>
<comment type="similarity">
    <text evidence="2">Belongs to the TMEM14 family.</text>
</comment>